<gene>
    <name evidence="1" type="ORF">GCM10009867_17110</name>
</gene>
<evidence type="ECO:0000313" key="2">
    <source>
        <dbReference type="Proteomes" id="UP001501326"/>
    </source>
</evidence>
<keyword evidence="2" id="KW-1185">Reference proteome</keyword>
<sequence>MQEELEAAEVPCDDGRWDPQGVGAWVRRMLVGSDLLTNSDVRVMAMRLSSFPATTIRSRARSRLRGTELDRRALMLALRYTHDLAPLRTGRAGHRLVTTGWPSGSERPAVVQRAIEKQWADGADRASIATKFNLGPNAGARLWAQLPPRLTSGAITARFGWSPDNIFQKLARGTFPPADGVDGQTKWWWPGTVDAWEQTRTMAQCPHCPARVERLTTHMQRHGRSAVGNIQP</sequence>
<dbReference type="EMBL" id="BAAARN010000001">
    <property type="protein sequence ID" value="GAA2735245.1"/>
    <property type="molecule type" value="Genomic_DNA"/>
</dbReference>
<organism evidence="1 2">
    <name type="scientific">Pedococcus aerophilus</name>
    <dbReference type="NCBI Taxonomy" id="436356"/>
    <lineage>
        <taxon>Bacteria</taxon>
        <taxon>Bacillati</taxon>
        <taxon>Actinomycetota</taxon>
        <taxon>Actinomycetes</taxon>
        <taxon>Micrococcales</taxon>
        <taxon>Intrasporangiaceae</taxon>
        <taxon>Pedococcus</taxon>
    </lineage>
</organism>
<comment type="caution">
    <text evidence="1">The sequence shown here is derived from an EMBL/GenBank/DDBJ whole genome shotgun (WGS) entry which is preliminary data.</text>
</comment>
<name>A0ABN3ULS3_9MICO</name>
<evidence type="ECO:0000313" key="1">
    <source>
        <dbReference type="EMBL" id="GAA2735245.1"/>
    </source>
</evidence>
<proteinExistence type="predicted"/>
<dbReference type="RefSeq" id="WP_344192141.1">
    <property type="nucleotide sequence ID" value="NZ_BAAARN010000001.1"/>
</dbReference>
<reference evidence="1 2" key="1">
    <citation type="journal article" date="2019" name="Int. J. Syst. Evol. Microbiol.">
        <title>The Global Catalogue of Microorganisms (GCM) 10K type strain sequencing project: providing services to taxonomists for standard genome sequencing and annotation.</title>
        <authorList>
            <consortium name="The Broad Institute Genomics Platform"/>
            <consortium name="The Broad Institute Genome Sequencing Center for Infectious Disease"/>
            <person name="Wu L."/>
            <person name="Ma J."/>
        </authorList>
    </citation>
    <scope>NUCLEOTIDE SEQUENCE [LARGE SCALE GENOMIC DNA]</scope>
    <source>
        <strain evidence="1 2">JCM 16378</strain>
    </source>
</reference>
<dbReference type="Proteomes" id="UP001501326">
    <property type="component" value="Unassembled WGS sequence"/>
</dbReference>
<protein>
    <submittedName>
        <fullName evidence="1">Uncharacterized protein</fullName>
    </submittedName>
</protein>
<accession>A0ABN3ULS3</accession>